<organism evidence="2 3">
    <name type="scientific">Microbulbifer aggregans</name>
    <dbReference type="NCBI Taxonomy" id="1769779"/>
    <lineage>
        <taxon>Bacteria</taxon>
        <taxon>Pseudomonadati</taxon>
        <taxon>Pseudomonadota</taxon>
        <taxon>Gammaproteobacteria</taxon>
        <taxon>Cellvibrionales</taxon>
        <taxon>Microbulbiferaceae</taxon>
        <taxon>Microbulbifer</taxon>
    </lineage>
</organism>
<protein>
    <submittedName>
        <fullName evidence="2">UDP-D-galactose:(Glucosyl)lipopolysaccharide-1, 6-D-galactosyltransferase</fullName>
    </submittedName>
</protein>
<name>A0A1C9WB47_9GAMM</name>
<dbReference type="PATRIC" id="fig|1769779.3.peg.2968"/>
<proteinExistence type="predicted"/>
<dbReference type="Proteomes" id="UP000095672">
    <property type="component" value="Chromosome"/>
</dbReference>
<dbReference type="GO" id="GO:1901135">
    <property type="term" value="P:carbohydrate derivative metabolic process"/>
    <property type="evidence" value="ECO:0007669"/>
    <property type="project" value="UniProtKB-ARBA"/>
</dbReference>
<dbReference type="OrthoDB" id="9795746at2"/>
<evidence type="ECO:0000313" key="3">
    <source>
        <dbReference type="Proteomes" id="UP000095672"/>
    </source>
</evidence>
<evidence type="ECO:0000313" key="2">
    <source>
        <dbReference type="EMBL" id="AOS98364.1"/>
    </source>
</evidence>
<evidence type="ECO:0000259" key="1">
    <source>
        <dbReference type="Pfam" id="PF00534"/>
    </source>
</evidence>
<dbReference type="PANTHER" id="PTHR12526">
    <property type="entry name" value="GLYCOSYLTRANSFERASE"/>
    <property type="match status" value="1"/>
</dbReference>
<reference evidence="3" key="1">
    <citation type="submission" date="2016-01" db="EMBL/GenBank/DDBJ databases">
        <title>Complete genome sequence of Microbulbifer sp. CCB-MM1, a halophile isolated from Matang Mangrove Forest, Perak.</title>
        <authorList>
            <person name="Moh T.H."/>
            <person name="Dinesh B."/>
            <person name="Lau N.-S."/>
            <person name="Go F."/>
            <person name="Alexander Chong S.-C."/>
        </authorList>
    </citation>
    <scope>NUCLEOTIDE SEQUENCE [LARGE SCALE GENOMIC DNA]</scope>
    <source>
        <strain evidence="3">CCB-MM1</strain>
    </source>
</reference>
<keyword evidence="3" id="KW-1185">Reference proteome</keyword>
<sequence length="348" mass="38945">MIKRICHLIASREFDGLARHVAVLSGWQARNTEAEIAVIAHPRYRESLDSSVRFLALNTDRDRHHPNLIWRLASHLRGGEFQIAHGHGSKSAQLLAAVKKYSDARQVITRHNLRHPRDKLSSAFDARIAISHSVVANSRLDWHIIPNGAESDANALAIRERQNLAHPHLLFSSRLVKLCGLDHLLLALSRLPGVKLTVVGDGPESDTMKSLSEDLNLTDRVRFMGDQASLTEWLSSVDLLIVTSCAGPPPFDWIEALLHRCPVITPNTGDADRYLPADYLLENIHPLYLEQKLRHALNNRQSLPAQFHDSFRRAATELTLNSMGQATWHVYMQLFDGITEGHATSASP</sequence>
<dbReference type="SUPFAM" id="SSF53756">
    <property type="entry name" value="UDP-Glycosyltransferase/glycogen phosphorylase"/>
    <property type="match status" value="1"/>
</dbReference>
<dbReference type="STRING" id="1769779.AUP74_02997"/>
<keyword evidence="2" id="KW-0808">Transferase</keyword>
<dbReference type="Gene3D" id="3.40.50.2000">
    <property type="entry name" value="Glycogen Phosphorylase B"/>
    <property type="match status" value="2"/>
</dbReference>
<accession>A0A1C9WB47</accession>
<dbReference type="GO" id="GO:0016757">
    <property type="term" value="F:glycosyltransferase activity"/>
    <property type="evidence" value="ECO:0007669"/>
    <property type="project" value="UniProtKB-KW"/>
</dbReference>
<dbReference type="AlphaFoldDB" id="A0A1C9WB47"/>
<dbReference type="Pfam" id="PF00534">
    <property type="entry name" value="Glycos_transf_1"/>
    <property type="match status" value="1"/>
</dbReference>
<keyword evidence="2" id="KW-0328">Glycosyltransferase</keyword>
<dbReference type="CDD" id="cd03801">
    <property type="entry name" value="GT4_PimA-like"/>
    <property type="match status" value="1"/>
</dbReference>
<dbReference type="KEGG" id="micc:AUP74_02997"/>
<dbReference type="EMBL" id="CP014143">
    <property type="protein sequence ID" value="AOS98364.1"/>
    <property type="molecule type" value="Genomic_DNA"/>
</dbReference>
<gene>
    <name evidence="2" type="ORF">AUP74_02997</name>
</gene>
<feature type="domain" description="Glycosyl transferase family 1" evidence="1">
    <location>
        <begin position="166"/>
        <end position="275"/>
    </location>
</feature>
<dbReference type="InterPro" id="IPR001296">
    <property type="entry name" value="Glyco_trans_1"/>
</dbReference>
<dbReference type="RefSeq" id="WP_069948234.1">
    <property type="nucleotide sequence ID" value="NZ_CP014143.1"/>
</dbReference>